<accession>A0ABT1LFF3</accession>
<evidence type="ECO:0000313" key="3">
    <source>
        <dbReference type="EMBL" id="MCP8939681.1"/>
    </source>
</evidence>
<sequence>MTFQDKTVLVTGAAGVFGRWICAAFAREGARLCLSDQRMDGLESLKNELGLDDSRALLHATQLADEASIVDLAAKVKSKWGAADIVVNNAGIYPHEGLLDLPVAEWDRIFDVNLRAPFIVSREFARLMIAGKRAGSIVNISSGASRQMRNGSVPYCTSKTALERLTKGFALELAPYGIRVNAVEPGFAPGSAVSPLSDEYVEKMKKRIPLGRTSGPGDTPEAILFLCSDKASFITGTVLSVDGGNSIGTYEPGQLVGALDEARRHS</sequence>
<dbReference type="PRINTS" id="PR00080">
    <property type="entry name" value="SDRFAMILY"/>
</dbReference>
<dbReference type="EMBL" id="JANCLU010000013">
    <property type="protein sequence ID" value="MCP8939681.1"/>
    <property type="molecule type" value="Genomic_DNA"/>
</dbReference>
<reference evidence="3 4" key="1">
    <citation type="submission" date="2022-07" db="EMBL/GenBank/DDBJ databases">
        <authorList>
            <person name="Li W.-J."/>
            <person name="Deng Q.-Q."/>
        </authorList>
    </citation>
    <scope>NUCLEOTIDE SEQUENCE [LARGE SCALE GENOMIC DNA]</scope>
    <source>
        <strain evidence="3 4">SYSU M60028</strain>
    </source>
</reference>
<dbReference type="CDD" id="cd05233">
    <property type="entry name" value="SDR_c"/>
    <property type="match status" value="1"/>
</dbReference>
<keyword evidence="2" id="KW-0560">Oxidoreductase</keyword>
<proteinExistence type="inferred from homology"/>
<name>A0ABT1LFF3_9HYPH</name>
<comment type="similarity">
    <text evidence="1">Belongs to the short-chain dehydrogenases/reductases (SDR) family.</text>
</comment>
<evidence type="ECO:0000256" key="1">
    <source>
        <dbReference type="ARBA" id="ARBA00006484"/>
    </source>
</evidence>
<dbReference type="Gene3D" id="3.40.50.720">
    <property type="entry name" value="NAD(P)-binding Rossmann-like Domain"/>
    <property type="match status" value="1"/>
</dbReference>
<dbReference type="Proteomes" id="UP001205890">
    <property type="component" value="Unassembled WGS sequence"/>
</dbReference>
<comment type="caution">
    <text evidence="3">The sequence shown here is derived from an EMBL/GenBank/DDBJ whole genome shotgun (WGS) entry which is preliminary data.</text>
</comment>
<keyword evidence="4" id="KW-1185">Reference proteome</keyword>
<gene>
    <name evidence="3" type="ORF">NK718_14225</name>
</gene>
<dbReference type="InterPro" id="IPR036291">
    <property type="entry name" value="NAD(P)-bd_dom_sf"/>
</dbReference>
<dbReference type="PANTHER" id="PTHR43639">
    <property type="entry name" value="OXIDOREDUCTASE, SHORT-CHAIN DEHYDROGENASE/REDUCTASE FAMILY (AFU_ORTHOLOGUE AFUA_5G02870)"/>
    <property type="match status" value="1"/>
</dbReference>
<dbReference type="PRINTS" id="PR00081">
    <property type="entry name" value="GDHRDH"/>
</dbReference>
<dbReference type="InterPro" id="IPR002347">
    <property type="entry name" value="SDR_fam"/>
</dbReference>
<dbReference type="NCBIfam" id="NF005559">
    <property type="entry name" value="PRK07231.1"/>
    <property type="match status" value="1"/>
</dbReference>
<evidence type="ECO:0000256" key="2">
    <source>
        <dbReference type="ARBA" id="ARBA00023002"/>
    </source>
</evidence>
<evidence type="ECO:0000313" key="4">
    <source>
        <dbReference type="Proteomes" id="UP001205890"/>
    </source>
</evidence>
<dbReference type="InterPro" id="IPR020904">
    <property type="entry name" value="Sc_DH/Rdtase_CS"/>
</dbReference>
<dbReference type="RefSeq" id="WP_254743562.1">
    <property type="nucleotide sequence ID" value="NZ_JANCLU010000013.1"/>
</dbReference>
<organism evidence="3 4">
    <name type="scientific">Alsobacter ponti</name>
    <dbReference type="NCBI Taxonomy" id="2962936"/>
    <lineage>
        <taxon>Bacteria</taxon>
        <taxon>Pseudomonadati</taxon>
        <taxon>Pseudomonadota</taxon>
        <taxon>Alphaproteobacteria</taxon>
        <taxon>Hyphomicrobiales</taxon>
        <taxon>Alsobacteraceae</taxon>
        <taxon>Alsobacter</taxon>
    </lineage>
</organism>
<dbReference type="SUPFAM" id="SSF51735">
    <property type="entry name" value="NAD(P)-binding Rossmann-fold domains"/>
    <property type="match status" value="1"/>
</dbReference>
<protein>
    <submittedName>
        <fullName evidence="3">SDR family oxidoreductase</fullName>
    </submittedName>
</protein>
<dbReference type="Pfam" id="PF13561">
    <property type="entry name" value="adh_short_C2"/>
    <property type="match status" value="1"/>
</dbReference>
<dbReference type="PROSITE" id="PS00061">
    <property type="entry name" value="ADH_SHORT"/>
    <property type="match status" value="1"/>
</dbReference>
<dbReference type="PANTHER" id="PTHR43639:SF1">
    <property type="entry name" value="SHORT-CHAIN DEHYDROGENASE_REDUCTASE FAMILY PROTEIN"/>
    <property type="match status" value="1"/>
</dbReference>